<feature type="region of interest" description="Disordered" evidence="2">
    <location>
        <begin position="372"/>
        <end position="404"/>
    </location>
</feature>
<dbReference type="Proteomes" id="UP001378592">
    <property type="component" value="Unassembled WGS sequence"/>
</dbReference>
<dbReference type="GO" id="GO:0007005">
    <property type="term" value="P:mitochondrion organization"/>
    <property type="evidence" value="ECO:0007669"/>
    <property type="project" value="TreeGrafter"/>
</dbReference>
<evidence type="ECO:0000313" key="4">
    <source>
        <dbReference type="Proteomes" id="UP001378592"/>
    </source>
</evidence>
<dbReference type="GO" id="GO:0050684">
    <property type="term" value="P:regulation of mRNA processing"/>
    <property type="evidence" value="ECO:0007669"/>
    <property type="project" value="InterPro"/>
</dbReference>
<keyword evidence="1" id="KW-0175">Coiled coil</keyword>
<evidence type="ECO:0000256" key="2">
    <source>
        <dbReference type="SAM" id="MobiDB-lite"/>
    </source>
</evidence>
<feature type="coiled-coil region" evidence="1">
    <location>
        <begin position="302"/>
        <end position="348"/>
    </location>
</feature>
<dbReference type="PANTHER" id="PTHR14700">
    <property type="entry name" value="PENTATRICOPEPTIDE REPEAT-CONTAINING PROTEIN 2, MITOCHONDRIAL"/>
    <property type="match status" value="1"/>
</dbReference>
<evidence type="ECO:0008006" key="5">
    <source>
        <dbReference type="Google" id="ProtNLM"/>
    </source>
</evidence>
<dbReference type="AlphaFoldDB" id="A0AAN9Z0V7"/>
<sequence length="404" mass="46209">MAALCKHFTYEFNVISRNIFGAVCATSLQRQGVRCLYAASALGVDNYVRTRERVNLQFQNISEKFRVKMKEFTENQSTSAMIFTEDLKNMLHLVDSKPEDLDLILKMMQKFNQQNKNLRFGNFVFGPVVMRMYHHLNQPEAAFNAFMDPQLEGFFDQLMSYQILLDLLLRSNLYDKVLEVFDVIKNKQIEGAKYPKNVVVLVFATLYKMNSSESLQRATQLWSDLQNVGHVPMRRAVAFSAALAINQNAPHIALEMLSSVSRPNYVTIRNLKIAALADLGRPEDTFPLLRSILEADNPQVKLTVAKESIDKVKNALKKSEKQDLQLEFDQLEKRLNAGEHIIDQSQDEWLYVEILAESSNFSRDQRFLAASFNRQRPGGRDLGFGGGRDGETKRRPRPGLAQMN</sequence>
<keyword evidence="4" id="KW-1185">Reference proteome</keyword>
<accession>A0AAN9Z0V7</accession>
<dbReference type="GO" id="GO:0005739">
    <property type="term" value="C:mitochondrion"/>
    <property type="evidence" value="ECO:0007669"/>
    <property type="project" value="InterPro"/>
</dbReference>
<dbReference type="InterPro" id="IPR034629">
    <property type="entry name" value="PTCD2"/>
</dbReference>
<name>A0AAN9Z0V7_9ORTH</name>
<reference evidence="3 4" key="1">
    <citation type="submission" date="2024-03" db="EMBL/GenBank/DDBJ databases">
        <title>The genome assembly and annotation of the cricket Gryllus longicercus Weissman &amp; Gray.</title>
        <authorList>
            <person name="Szrajer S."/>
            <person name="Gray D."/>
            <person name="Ylla G."/>
        </authorList>
    </citation>
    <scope>NUCLEOTIDE SEQUENCE [LARGE SCALE GENOMIC DNA]</scope>
    <source>
        <strain evidence="3">DAG 2021-001</strain>
        <tissue evidence="3">Whole body minus gut</tissue>
    </source>
</reference>
<evidence type="ECO:0000256" key="1">
    <source>
        <dbReference type="SAM" id="Coils"/>
    </source>
</evidence>
<proteinExistence type="predicted"/>
<gene>
    <name evidence="3" type="ORF">R5R35_010148</name>
</gene>
<comment type="caution">
    <text evidence="3">The sequence shown here is derived from an EMBL/GenBank/DDBJ whole genome shotgun (WGS) entry which is preliminary data.</text>
</comment>
<evidence type="ECO:0000313" key="3">
    <source>
        <dbReference type="EMBL" id="KAK7791978.1"/>
    </source>
</evidence>
<dbReference type="PANTHER" id="PTHR14700:SF0">
    <property type="entry name" value="PENTATRICOPEPTIDE REPEAT-CONTAINING PROTEIN 2, MITOCHONDRIAL"/>
    <property type="match status" value="1"/>
</dbReference>
<protein>
    <recommendedName>
        <fullName evidence="5">Pentatricopeptide repeat-containing protein 2, mitochondrial</fullName>
    </recommendedName>
</protein>
<dbReference type="GO" id="GO:0003723">
    <property type="term" value="F:RNA binding"/>
    <property type="evidence" value="ECO:0007669"/>
    <property type="project" value="TreeGrafter"/>
</dbReference>
<organism evidence="3 4">
    <name type="scientific">Gryllus longicercus</name>
    <dbReference type="NCBI Taxonomy" id="2509291"/>
    <lineage>
        <taxon>Eukaryota</taxon>
        <taxon>Metazoa</taxon>
        <taxon>Ecdysozoa</taxon>
        <taxon>Arthropoda</taxon>
        <taxon>Hexapoda</taxon>
        <taxon>Insecta</taxon>
        <taxon>Pterygota</taxon>
        <taxon>Neoptera</taxon>
        <taxon>Polyneoptera</taxon>
        <taxon>Orthoptera</taxon>
        <taxon>Ensifera</taxon>
        <taxon>Gryllidea</taxon>
        <taxon>Grylloidea</taxon>
        <taxon>Gryllidae</taxon>
        <taxon>Gryllinae</taxon>
        <taxon>Gryllus</taxon>
    </lineage>
</organism>
<dbReference type="EMBL" id="JAZDUA010000483">
    <property type="protein sequence ID" value="KAK7791978.1"/>
    <property type="molecule type" value="Genomic_DNA"/>
</dbReference>